<keyword evidence="1" id="KW-0732">Signal</keyword>
<feature type="chain" id="PRO_5011738454" evidence="1">
    <location>
        <begin position="19"/>
        <end position="177"/>
    </location>
</feature>
<dbReference type="OrthoDB" id="676237at2"/>
<protein>
    <submittedName>
        <fullName evidence="2">Uncharacterized protein</fullName>
    </submittedName>
</protein>
<evidence type="ECO:0000256" key="1">
    <source>
        <dbReference type="SAM" id="SignalP"/>
    </source>
</evidence>
<reference evidence="3" key="1">
    <citation type="submission" date="2016-10" db="EMBL/GenBank/DDBJ databases">
        <authorList>
            <person name="Varghese N."/>
            <person name="Submissions S."/>
        </authorList>
    </citation>
    <scope>NUCLEOTIDE SEQUENCE [LARGE SCALE GENOMIC DNA]</scope>
    <source>
        <strain evidence="3">DSM 3695</strain>
    </source>
</reference>
<feature type="signal peptide" evidence="1">
    <location>
        <begin position="1"/>
        <end position="18"/>
    </location>
</feature>
<dbReference type="RefSeq" id="WP_089897208.1">
    <property type="nucleotide sequence ID" value="NZ_FOJG01000002.1"/>
</dbReference>
<dbReference type="PROSITE" id="PS51257">
    <property type="entry name" value="PROKAR_LIPOPROTEIN"/>
    <property type="match status" value="1"/>
</dbReference>
<dbReference type="STRING" id="29529.SAMN04488122_3818"/>
<keyword evidence="3" id="KW-1185">Reference proteome</keyword>
<name>A0A1I0S5M8_9BACT</name>
<evidence type="ECO:0000313" key="3">
    <source>
        <dbReference type="Proteomes" id="UP000199310"/>
    </source>
</evidence>
<accession>A0A1I0S5M8</accession>
<proteinExistence type="predicted"/>
<organism evidence="2 3">
    <name type="scientific">Chitinophaga arvensicola</name>
    <dbReference type="NCBI Taxonomy" id="29529"/>
    <lineage>
        <taxon>Bacteria</taxon>
        <taxon>Pseudomonadati</taxon>
        <taxon>Bacteroidota</taxon>
        <taxon>Chitinophagia</taxon>
        <taxon>Chitinophagales</taxon>
        <taxon>Chitinophagaceae</taxon>
        <taxon>Chitinophaga</taxon>
    </lineage>
</organism>
<evidence type="ECO:0000313" key="2">
    <source>
        <dbReference type="EMBL" id="SEW50451.1"/>
    </source>
</evidence>
<dbReference type="AlphaFoldDB" id="A0A1I0S5M8"/>
<dbReference type="EMBL" id="FOJG01000002">
    <property type="protein sequence ID" value="SEW50451.1"/>
    <property type="molecule type" value="Genomic_DNA"/>
</dbReference>
<dbReference type="Proteomes" id="UP000199310">
    <property type="component" value="Unassembled WGS sequence"/>
</dbReference>
<sequence>MKTFFILPLFLWISCACAAQPIQKDNLIAISFLTYSLPDFDRTPIEQAVARKWGFTFYTIGDCLVNQSLIDSVCKVNDAADKKMMARYGSNWRSRYEEEVDMLYATPERAQLLVNQQLYIWQKEQELKSSNDSLRFAWSNTAKPGVYEVVVSGSVKNTIFYKLLVEYPKYKVSLLTP</sequence>
<gene>
    <name evidence="2" type="ORF">SAMN04488122_3818</name>
</gene>